<dbReference type="EnsemblPlants" id="AET5Gv20660700.5">
    <property type="protein sequence ID" value="AET5Gv20660700.5"/>
    <property type="gene ID" value="AET5Gv20660700"/>
</dbReference>
<evidence type="ECO:0000313" key="2">
    <source>
        <dbReference type="Proteomes" id="UP000015105"/>
    </source>
</evidence>
<dbReference type="Gramene" id="AET5Gv20660700.5">
    <property type="protein sequence ID" value="AET5Gv20660700.5"/>
    <property type="gene ID" value="AET5Gv20660700"/>
</dbReference>
<accession>A0A453L7P5</accession>
<organism evidence="1 2">
    <name type="scientific">Aegilops tauschii subsp. strangulata</name>
    <name type="common">Goatgrass</name>
    <dbReference type="NCBI Taxonomy" id="200361"/>
    <lineage>
        <taxon>Eukaryota</taxon>
        <taxon>Viridiplantae</taxon>
        <taxon>Streptophyta</taxon>
        <taxon>Embryophyta</taxon>
        <taxon>Tracheophyta</taxon>
        <taxon>Spermatophyta</taxon>
        <taxon>Magnoliopsida</taxon>
        <taxon>Liliopsida</taxon>
        <taxon>Poales</taxon>
        <taxon>Poaceae</taxon>
        <taxon>BOP clade</taxon>
        <taxon>Pooideae</taxon>
        <taxon>Triticodae</taxon>
        <taxon>Triticeae</taxon>
        <taxon>Triticinae</taxon>
        <taxon>Aegilops</taxon>
    </lineage>
</organism>
<proteinExistence type="predicted"/>
<sequence>ASSYSPDSKNQRSASSSSARASPISVCAVRLAGAAASTPSHPRLPHCHLATPRRAAVENDAPPSVVTMVATLAPPVPTAVTRVASPASPWLTTCTMPVPAKWLAGCSRVYRRVPAQIAARQFQHGRLPACNFSARPFQHGWLVIPARPHGEATSDGTLLPIVRRWSAKMLLQSLFVVDDRGSGSSRMAGSSAHP</sequence>
<reference evidence="1" key="5">
    <citation type="journal article" date="2021" name="G3 (Bethesda)">
        <title>Aegilops tauschii genome assembly Aet v5.0 features greater sequence contiguity and improved annotation.</title>
        <authorList>
            <person name="Wang L."/>
            <person name="Zhu T."/>
            <person name="Rodriguez J.C."/>
            <person name="Deal K.R."/>
            <person name="Dubcovsky J."/>
            <person name="McGuire P.E."/>
            <person name="Lux T."/>
            <person name="Spannagl M."/>
            <person name="Mayer K.F.X."/>
            <person name="Baldrich P."/>
            <person name="Meyers B.C."/>
            <person name="Huo N."/>
            <person name="Gu Y.Q."/>
            <person name="Zhou H."/>
            <person name="Devos K.M."/>
            <person name="Bennetzen J.L."/>
            <person name="Unver T."/>
            <person name="Budak H."/>
            <person name="Gulick P.J."/>
            <person name="Galiba G."/>
            <person name="Kalapos B."/>
            <person name="Nelson D.R."/>
            <person name="Li P."/>
            <person name="You F.M."/>
            <person name="Luo M.C."/>
            <person name="Dvorak J."/>
        </authorList>
    </citation>
    <scope>NUCLEOTIDE SEQUENCE [LARGE SCALE GENOMIC DNA]</scope>
    <source>
        <strain evidence="1">cv. AL8/78</strain>
    </source>
</reference>
<reference evidence="2" key="2">
    <citation type="journal article" date="2017" name="Nat. Plants">
        <title>The Aegilops tauschii genome reveals multiple impacts of transposons.</title>
        <authorList>
            <person name="Zhao G."/>
            <person name="Zou C."/>
            <person name="Li K."/>
            <person name="Wang K."/>
            <person name="Li T."/>
            <person name="Gao L."/>
            <person name="Zhang X."/>
            <person name="Wang H."/>
            <person name="Yang Z."/>
            <person name="Liu X."/>
            <person name="Jiang W."/>
            <person name="Mao L."/>
            <person name="Kong X."/>
            <person name="Jiao Y."/>
            <person name="Jia J."/>
        </authorList>
    </citation>
    <scope>NUCLEOTIDE SEQUENCE [LARGE SCALE GENOMIC DNA]</scope>
    <source>
        <strain evidence="2">cv. AL8/78</strain>
    </source>
</reference>
<protein>
    <submittedName>
        <fullName evidence="1">Uncharacterized protein</fullName>
    </submittedName>
</protein>
<evidence type="ECO:0000313" key="1">
    <source>
        <dbReference type="EnsemblPlants" id="AET5Gv20660700.5"/>
    </source>
</evidence>
<reference evidence="1" key="4">
    <citation type="submission" date="2019-03" db="UniProtKB">
        <authorList>
            <consortium name="EnsemblPlants"/>
        </authorList>
    </citation>
    <scope>IDENTIFICATION</scope>
</reference>
<name>A0A453L7P5_AEGTS</name>
<reference evidence="2" key="1">
    <citation type="journal article" date="2014" name="Science">
        <title>Ancient hybridizations among the ancestral genomes of bread wheat.</title>
        <authorList>
            <consortium name="International Wheat Genome Sequencing Consortium,"/>
            <person name="Marcussen T."/>
            <person name="Sandve S.R."/>
            <person name="Heier L."/>
            <person name="Spannagl M."/>
            <person name="Pfeifer M."/>
            <person name="Jakobsen K.S."/>
            <person name="Wulff B.B."/>
            <person name="Steuernagel B."/>
            <person name="Mayer K.F."/>
            <person name="Olsen O.A."/>
        </authorList>
    </citation>
    <scope>NUCLEOTIDE SEQUENCE [LARGE SCALE GENOMIC DNA]</scope>
    <source>
        <strain evidence="2">cv. AL8/78</strain>
    </source>
</reference>
<reference evidence="1" key="3">
    <citation type="journal article" date="2017" name="Nature">
        <title>Genome sequence of the progenitor of the wheat D genome Aegilops tauschii.</title>
        <authorList>
            <person name="Luo M.C."/>
            <person name="Gu Y.Q."/>
            <person name="Puiu D."/>
            <person name="Wang H."/>
            <person name="Twardziok S.O."/>
            <person name="Deal K.R."/>
            <person name="Huo N."/>
            <person name="Zhu T."/>
            <person name="Wang L."/>
            <person name="Wang Y."/>
            <person name="McGuire P.E."/>
            <person name="Liu S."/>
            <person name="Long H."/>
            <person name="Ramasamy R.K."/>
            <person name="Rodriguez J.C."/>
            <person name="Van S.L."/>
            <person name="Yuan L."/>
            <person name="Wang Z."/>
            <person name="Xia Z."/>
            <person name="Xiao L."/>
            <person name="Anderson O.D."/>
            <person name="Ouyang S."/>
            <person name="Liang Y."/>
            <person name="Zimin A.V."/>
            <person name="Pertea G."/>
            <person name="Qi P."/>
            <person name="Bennetzen J.L."/>
            <person name="Dai X."/>
            <person name="Dawson M.W."/>
            <person name="Muller H.G."/>
            <person name="Kugler K."/>
            <person name="Rivarola-Duarte L."/>
            <person name="Spannagl M."/>
            <person name="Mayer K.F.X."/>
            <person name="Lu F.H."/>
            <person name="Bevan M.W."/>
            <person name="Leroy P."/>
            <person name="Li P."/>
            <person name="You F.M."/>
            <person name="Sun Q."/>
            <person name="Liu Z."/>
            <person name="Lyons E."/>
            <person name="Wicker T."/>
            <person name="Salzberg S.L."/>
            <person name="Devos K.M."/>
            <person name="Dvorak J."/>
        </authorList>
    </citation>
    <scope>NUCLEOTIDE SEQUENCE [LARGE SCALE GENOMIC DNA]</scope>
    <source>
        <strain evidence="1">cv. AL8/78</strain>
    </source>
</reference>
<dbReference type="AlphaFoldDB" id="A0A453L7P5"/>
<dbReference type="Proteomes" id="UP000015105">
    <property type="component" value="Chromosome 5D"/>
</dbReference>
<keyword evidence="2" id="KW-1185">Reference proteome</keyword>